<keyword evidence="2" id="KW-0479">Metal-binding</keyword>
<proteinExistence type="predicted"/>
<keyword evidence="5" id="KW-0539">Nucleus</keyword>
<keyword evidence="3" id="KW-0863">Zinc-finger</keyword>
<evidence type="ECO:0000256" key="5">
    <source>
        <dbReference type="ARBA" id="ARBA00023242"/>
    </source>
</evidence>
<comment type="caution">
    <text evidence="7">The sequence shown here is derived from an EMBL/GenBank/DDBJ whole genome shotgun (WGS) entry which is preliminary data.</text>
</comment>
<feature type="compositionally biased region" description="Acidic residues" evidence="6">
    <location>
        <begin position="117"/>
        <end position="126"/>
    </location>
</feature>
<dbReference type="AlphaFoldDB" id="A0A8H5FNV3"/>
<gene>
    <name evidence="7" type="ORF">D9758_014683</name>
</gene>
<name>A0A8H5FNV3_9AGAR</name>
<dbReference type="OrthoDB" id="2687121at2759"/>
<evidence type="ECO:0000256" key="4">
    <source>
        <dbReference type="ARBA" id="ARBA00022833"/>
    </source>
</evidence>
<dbReference type="PANTHER" id="PTHR46481">
    <property type="entry name" value="ZINC FINGER BED DOMAIN-CONTAINING PROTEIN 4"/>
    <property type="match status" value="1"/>
</dbReference>
<dbReference type="GO" id="GO:0005634">
    <property type="term" value="C:nucleus"/>
    <property type="evidence" value="ECO:0007669"/>
    <property type="project" value="UniProtKB-SubCell"/>
</dbReference>
<dbReference type="GO" id="GO:0008270">
    <property type="term" value="F:zinc ion binding"/>
    <property type="evidence" value="ECO:0007669"/>
    <property type="project" value="UniProtKB-KW"/>
</dbReference>
<feature type="compositionally biased region" description="Acidic residues" evidence="6">
    <location>
        <begin position="143"/>
        <end position="153"/>
    </location>
</feature>
<dbReference type="PANTHER" id="PTHR46481:SF10">
    <property type="entry name" value="ZINC FINGER BED DOMAIN-CONTAINING PROTEIN 39"/>
    <property type="match status" value="1"/>
</dbReference>
<accession>A0A8H5FNV3</accession>
<keyword evidence="4" id="KW-0862">Zinc</keyword>
<protein>
    <submittedName>
        <fullName evidence="7">Uncharacterized protein</fullName>
    </submittedName>
</protein>
<sequence>MRPDSPIPENLQTKEKKRKSIATARANGNDPIDSALPSSKKAKTTGSGNARTSRAKSTAKTVVKAATQKLKNTLSKPKGKQKKTTATSDIESDKDSTDDQQAYTTPTAKSSQAAVIDVDEDSDDEPQPAPHKKSSGPKATGMDVDEDSDDDDGTSSCESEPIQEQTDDAELERLMKGWNSPAYAFFDPTPSIEYINGRKCHVFTCGSPLCKSKVRRFQDTADAKSTKTLATHVKACKGWGPAAFESVQGMKLGDARKAAGRYVKDGNIVTAFKRGKKGTITYSHRAHTSWETRQEQALAEIVRWVAESGRPFAIVKDRGFQCLMKTGRPGYYLPHPTTVARDVKTVFAKTRQRIALMLQEYEGDINFATDAWSSPNHRAYIAITVHLEHDGEPLSFLLDFVEVATSHSGENLAKVFAEILTEFGIEEKILSITADNASSNDTMISALETLLPDFPGELNRTRCFNHIINLVGKSLTKLFDMSSSKKSEDTVDDAEKALMDLAAGVDFEDLQFRLKETEDGEEREKDSEDLVVDMMEGMSAEEKETLRKQIIPVQQVLVKFRKTAFKVINSTTILLPQWRDILKEMKQPQTVIPRDVTTRWNSTCDLIGYCIDKEHKKAYRAITNAEDDNGLQQYALTKKEWAIAEQLHEVLDVLRDATLLFSRKTPSLSTKWASTSSLTTSRTGAIRTRFGRPPDVSSTFFSGSISRIGLFRGLALGRDLEGVDGGA</sequence>
<keyword evidence="8" id="KW-1185">Reference proteome</keyword>
<evidence type="ECO:0000256" key="3">
    <source>
        <dbReference type="ARBA" id="ARBA00022771"/>
    </source>
</evidence>
<dbReference type="InterPro" id="IPR052035">
    <property type="entry name" value="ZnF_BED_domain_contain"/>
</dbReference>
<feature type="region of interest" description="Disordered" evidence="6">
    <location>
        <begin position="1"/>
        <end position="167"/>
    </location>
</feature>
<dbReference type="EMBL" id="JAACJM010000136">
    <property type="protein sequence ID" value="KAF5343676.1"/>
    <property type="molecule type" value="Genomic_DNA"/>
</dbReference>
<reference evidence="7 8" key="1">
    <citation type="journal article" date="2020" name="ISME J.">
        <title>Uncovering the hidden diversity of litter-decomposition mechanisms in mushroom-forming fungi.</title>
        <authorList>
            <person name="Floudas D."/>
            <person name="Bentzer J."/>
            <person name="Ahren D."/>
            <person name="Johansson T."/>
            <person name="Persson P."/>
            <person name="Tunlid A."/>
        </authorList>
    </citation>
    <scope>NUCLEOTIDE SEQUENCE [LARGE SCALE GENOMIC DNA]</scope>
    <source>
        <strain evidence="7 8">CBS 291.85</strain>
    </source>
</reference>
<evidence type="ECO:0000313" key="7">
    <source>
        <dbReference type="EMBL" id="KAF5343676.1"/>
    </source>
</evidence>
<comment type="subcellular location">
    <subcellularLocation>
        <location evidence="1">Nucleus</location>
    </subcellularLocation>
</comment>
<evidence type="ECO:0000256" key="6">
    <source>
        <dbReference type="SAM" id="MobiDB-lite"/>
    </source>
</evidence>
<evidence type="ECO:0000256" key="1">
    <source>
        <dbReference type="ARBA" id="ARBA00004123"/>
    </source>
</evidence>
<organism evidence="7 8">
    <name type="scientific">Tetrapyrgos nigripes</name>
    <dbReference type="NCBI Taxonomy" id="182062"/>
    <lineage>
        <taxon>Eukaryota</taxon>
        <taxon>Fungi</taxon>
        <taxon>Dikarya</taxon>
        <taxon>Basidiomycota</taxon>
        <taxon>Agaricomycotina</taxon>
        <taxon>Agaricomycetes</taxon>
        <taxon>Agaricomycetidae</taxon>
        <taxon>Agaricales</taxon>
        <taxon>Marasmiineae</taxon>
        <taxon>Marasmiaceae</taxon>
        <taxon>Tetrapyrgos</taxon>
    </lineage>
</organism>
<dbReference type="SUPFAM" id="SSF140996">
    <property type="entry name" value="Hermes dimerisation domain"/>
    <property type="match status" value="1"/>
</dbReference>
<dbReference type="SUPFAM" id="SSF53098">
    <property type="entry name" value="Ribonuclease H-like"/>
    <property type="match status" value="1"/>
</dbReference>
<evidence type="ECO:0000256" key="2">
    <source>
        <dbReference type="ARBA" id="ARBA00022723"/>
    </source>
</evidence>
<dbReference type="InterPro" id="IPR012337">
    <property type="entry name" value="RNaseH-like_sf"/>
</dbReference>
<feature type="compositionally biased region" description="Polar residues" evidence="6">
    <location>
        <begin position="99"/>
        <end position="113"/>
    </location>
</feature>
<dbReference type="Proteomes" id="UP000559256">
    <property type="component" value="Unassembled WGS sequence"/>
</dbReference>
<feature type="compositionally biased region" description="Low complexity" evidence="6">
    <location>
        <begin position="55"/>
        <end position="69"/>
    </location>
</feature>
<evidence type="ECO:0000313" key="8">
    <source>
        <dbReference type="Proteomes" id="UP000559256"/>
    </source>
</evidence>